<dbReference type="RefSeq" id="WP_013513724.1">
    <property type="nucleotide sequence ID" value="NC_014844.1"/>
</dbReference>
<feature type="chain" id="PRO_5003211237" evidence="1">
    <location>
        <begin position="29"/>
        <end position="213"/>
    </location>
</feature>
<reference evidence="4" key="1">
    <citation type="submission" date="2010-12" db="EMBL/GenBank/DDBJ databases">
        <title>Complete sequence of Desulfovibrio aespoeensis Aspo-2.</title>
        <authorList>
            <consortium name="US DOE Joint Genome Institute"/>
            <person name="Lucas S."/>
            <person name="Copeland A."/>
            <person name="Lapidus A."/>
            <person name="Cheng J.-F."/>
            <person name="Goodwin L."/>
            <person name="Pitluck S."/>
            <person name="Chertkov O."/>
            <person name="Misra M."/>
            <person name="Detter J.C."/>
            <person name="Han C."/>
            <person name="Tapia R."/>
            <person name="Land M."/>
            <person name="Hauser L."/>
            <person name="Kyrpides N."/>
            <person name="Ivanova N."/>
            <person name="Ovchinnikova G."/>
            <person name="Pedersen K."/>
            <person name="Jagevall S."/>
            <person name="Hazen T."/>
            <person name="Woyke T."/>
        </authorList>
    </citation>
    <scope>NUCLEOTIDE SEQUENCE [LARGE SCALE GENOMIC DNA]</scope>
    <source>
        <strain evidence="4">ATCC 700646 / DSM 10631 / Aspo-2</strain>
    </source>
</reference>
<evidence type="ECO:0000313" key="4">
    <source>
        <dbReference type="Proteomes" id="UP000002191"/>
    </source>
</evidence>
<feature type="signal peptide" evidence="1">
    <location>
        <begin position="1"/>
        <end position="28"/>
    </location>
</feature>
<organism evidence="3 4">
    <name type="scientific">Pseudodesulfovibrio aespoeensis (strain ATCC 700646 / DSM 10631 / Aspo-2)</name>
    <name type="common">Desulfovibrio aespoeensis</name>
    <dbReference type="NCBI Taxonomy" id="643562"/>
    <lineage>
        <taxon>Bacteria</taxon>
        <taxon>Pseudomonadati</taxon>
        <taxon>Thermodesulfobacteriota</taxon>
        <taxon>Desulfovibrionia</taxon>
        <taxon>Desulfovibrionales</taxon>
        <taxon>Desulfovibrionaceae</taxon>
    </lineage>
</organism>
<proteinExistence type="predicted"/>
<dbReference type="KEGG" id="das:Daes_0776"/>
<dbReference type="SUPFAM" id="SSF55166">
    <property type="entry name" value="Hedgehog/DD-peptidase"/>
    <property type="match status" value="1"/>
</dbReference>
<dbReference type="AlphaFoldDB" id="E6VQR6"/>
<dbReference type="eggNOG" id="COG2843">
    <property type="taxonomic scope" value="Bacteria"/>
</dbReference>
<sequence precursor="true">MMKNFIKFTVLCVLAALSVVLGSALVFAEETPIVDSDMTFAEAVQNMPMAAPKNIMESLELVRVHYFSLDGKLHQGQILVHRELVDEVQEFFRLAREHRFPIYSVIPISSPRFDWSDDKSMQANNSSGFNYRLIAGKDVLSKHAYGRAIDINPQLNPYILNGVSQPAGAVYEPGKPGVFTSDSPLVVYLRKQGWSWGGDWVAPRPQDNHHFQK</sequence>
<evidence type="ECO:0000259" key="2">
    <source>
        <dbReference type="Pfam" id="PF13539"/>
    </source>
</evidence>
<dbReference type="InterPro" id="IPR009045">
    <property type="entry name" value="Zn_M74/Hedgehog-like"/>
</dbReference>
<accession>E6VQR6</accession>
<dbReference type="GO" id="GO:0008233">
    <property type="term" value="F:peptidase activity"/>
    <property type="evidence" value="ECO:0007669"/>
    <property type="project" value="InterPro"/>
</dbReference>
<dbReference type="OrthoDB" id="9799970at2"/>
<dbReference type="InterPro" id="IPR039561">
    <property type="entry name" value="Peptidase_M15C"/>
</dbReference>
<dbReference type="EMBL" id="CP002431">
    <property type="protein sequence ID" value="ADU61793.1"/>
    <property type="molecule type" value="Genomic_DNA"/>
</dbReference>
<reference evidence="3 4" key="2">
    <citation type="journal article" date="2014" name="Genome Announc.">
        <title>Complete Genome Sequence of the Subsurface, Mesophilic Sulfate-Reducing Bacterium Desulfovibrio aespoeensis Aspo-2.</title>
        <authorList>
            <person name="Pedersen K."/>
            <person name="Bengtsson A."/>
            <person name="Edlund J."/>
            <person name="Rabe L."/>
            <person name="Hazen T."/>
            <person name="Chakraborty R."/>
            <person name="Goodwin L."/>
            <person name="Shapiro N."/>
        </authorList>
    </citation>
    <scope>NUCLEOTIDE SEQUENCE [LARGE SCALE GENOMIC DNA]</scope>
    <source>
        <strain evidence="4">ATCC 700646 / DSM 10631 / Aspo-2</strain>
    </source>
</reference>
<evidence type="ECO:0000256" key="1">
    <source>
        <dbReference type="SAM" id="SignalP"/>
    </source>
</evidence>
<dbReference type="Pfam" id="PF13539">
    <property type="entry name" value="Peptidase_M15_4"/>
    <property type="match status" value="1"/>
</dbReference>
<keyword evidence="4" id="KW-1185">Reference proteome</keyword>
<evidence type="ECO:0000313" key="3">
    <source>
        <dbReference type="EMBL" id="ADU61793.1"/>
    </source>
</evidence>
<name>E6VQR6_PSEA9</name>
<dbReference type="Gene3D" id="3.30.1380.10">
    <property type="match status" value="1"/>
</dbReference>
<dbReference type="Proteomes" id="UP000002191">
    <property type="component" value="Chromosome"/>
</dbReference>
<dbReference type="HOGENOM" id="CLU_066235_3_1_7"/>
<gene>
    <name evidence="3" type="ordered locus">Daes_0776</name>
</gene>
<feature type="domain" description="Peptidase M15C" evidence="2">
    <location>
        <begin position="137"/>
        <end position="212"/>
    </location>
</feature>
<protein>
    <submittedName>
        <fullName evidence="3">Putative cytoplasmic protein</fullName>
    </submittedName>
</protein>
<keyword evidence="1" id="KW-0732">Signal</keyword>